<evidence type="ECO:0008006" key="4">
    <source>
        <dbReference type="Google" id="ProtNLM"/>
    </source>
</evidence>
<keyword evidence="1" id="KW-0472">Membrane</keyword>
<proteinExistence type="predicted"/>
<dbReference type="InterPro" id="IPR012902">
    <property type="entry name" value="N_methyl_site"/>
</dbReference>
<comment type="caution">
    <text evidence="2">The sequence shown here is derived from an EMBL/GenBank/DDBJ whole genome shotgun (WGS) entry which is preliminary data.</text>
</comment>
<feature type="transmembrane region" description="Helical" evidence="1">
    <location>
        <begin position="9"/>
        <end position="29"/>
    </location>
</feature>
<dbReference type="RefSeq" id="WP_054199755.1">
    <property type="nucleotide sequence ID" value="NZ_BAAACO010000002.1"/>
</dbReference>
<accession>A0ABP3X7N4</accession>
<organism evidence="2 3">
    <name type="scientific">Clostridium nitritogenes</name>
    <dbReference type="NCBI Taxonomy" id="83340"/>
    <lineage>
        <taxon>Bacteria</taxon>
        <taxon>Bacillati</taxon>
        <taxon>Bacillota</taxon>
        <taxon>Clostridia</taxon>
        <taxon>Eubacteriales</taxon>
        <taxon>Clostridiaceae</taxon>
        <taxon>Clostridium</taxon>
    </lineage>
</organism>
<evidence type="ECO:0000256" key="1">
    <source>
        <dbReference type="SAM" id="Phobius"/>
    </source>
</evidence>
<dbReference type="Pfam" id="PF07963">
    <property type="entry name" value="N_methyl"/>
    <property type="match status" value="1"/>
</dbReference>
<keyword evidence="3" id="KW-1185">Reference proteome</keyword>
<evidence type="ECO:0000313" key="2">
    <source>
        <dbReference type="EMBL" id="GAA0860107.1"/>
    </source>
</evidence>
<dbReference type="Proteomes" id="UP001501764">
    <property type="component" value="Unassembled WGS sequence"/>
</dbReference>
<sequence>MLKNKEKAFTIIEVIAVISILTVIIAIFLPKIQGFFMEAKKVEVIDQARKIRMAVVTFEASNDKEFKDISVSGHINNTVGAVKNYQPTNKYFEGITIDKIPDSITLDDIYNIVENGADFNVNSSGVFDKFN</sequence>
<keyword evidence="1" id="KW-1133">Transmembrane helix</keyword>
<name>A0ABP3X7N4_9CLOT</name>
<dbReference type="InterPro" id="IPR045584">
    <property type="entry name" value="Pilin-like"/>
</dbReference>
<evidence type="ECO:0000313" key="3">
    <source>
        <dbReference type="Proteomes" id="UP001501764"/>
    </source>
</evidence>
<dbReference type="NCBIfam" id="TIGR02532">
    <property type="entry name" value="IV_pilin_GFxxxE"/>
    <property type="match status" value="1"/>
</dbReference>
<protein>
    <recommendedName>
        <fullName evidence="4">Prepilin-type N-terminal cleavage/methylation domain-containing protein</fullName>
    </recommendedName>
</protein>
<dbReference type="Gene3D" id="3.30.700.10">
    <property type="entry name" value="Glycoprotein, Type 4 Pilin"/>
    <property type="match status" value="1"/>
</dbReference>
<keyword evidence="1" id="KW-0812">Transmembrane</keyword>
<dbReference type="EMBL" id="BAAACO010000002">
    <property type="protein sequence ID" value="GAA0860107.1"/>
    <property type="molecule type" value="Genomic_DNA"/>
</dbReference>
<reference evidence="3" key="1">
    <citation type="journal article" date="2019" name="Int. J. Syst. Evol. Microbiol.">
        <title>The Global Catalogue of Microorganisms (GCM) 10K type strain sequencing project: providing services to taxonomists for standard genome sequencing and annotation.</title>
        <authorList>
            <consortium name="The Broad Institute Genomics Platform"/>
            <consortium name="The Broad Institute Genome Sequencing Center for Infectious Disease"/>
            <person name="Wu L."/>
            <person name="Ma J."/>
        </authorList>
    </citation>
    <scope>NUCLEOTIDE SEQUENCE [LARGE SCALE GENOMIC DNA]</scope>
    <source>
        <strain evidence="3">JCM 6485</strain>
    </source>
</reference>
<gene>
    <name evidence="2" type="ORF">GCM10008916_24960</name>
</gene>
<dbReference type="SUPFAM" id="SSF54523">
    <property type="entry name" value="Pili subunits"/>
    <property type="match status" value="1"/>
</dbReference>